<feature type="region of interest" description="Disordered" evidence="2">
    <location>
        <begin position="84"/>
        <end position="196"/>
    </location>
</feature>
<feature type="region of interest" description="Disordered" evidence="2">
    <location>
        <begin position="1"/>
        <end position="68"/>
    </location>
</feature>
<evidence type="ECO:0000313" key="3">
    <source>
        <dbReference type="EMBL" id="KAE9975407.1"/>
    </source>
</evidence>
<feature type="compositionally biased region" description="Polar residues" evidence="2">
    <location>
        <begin position="42"/>
        <end position="51"/>
    </location>
</feature>
<feature type="compositionally biased region" description="Basic and acidic residues" evidence="2">
    <location>
        <begin position="115"/>
        <end position="126"/>
    </location>
</feature>
<feature type="coiled-coil region" evidence="1">
    <location>
        <begin position="581"/>
        <end position="636"/>
    </location>
</feature>
<feature type="coiled-coil region" evidence="1">
    <location>
        <begin position="410"/>
        <end position="441"/>
    </location>
</feature>
<protein>
    <submittedName>
        <fullName evidence="3">Uncharacterized protein</fullName>
    </submittedName>
</protein>
<organism evidence="3 4">
    <name type="scientific">Venturia inaequalis</name>
    <name type="common">Apple scab fungus</name>
    <dbReference type="NCBI Taxonomy" id="5025"/>
    <lineage>
        <taxon>Eukaryota</taxon>
        <taxon>Fungi</taxon>
        <taxon>Dikarya</taxon>
        <taxon>Ascomycota</taxon>
        <taxon>Pezizomycotina</taxon>
        <taxon>Dothideomycetes</taxon>
        <taxon>Pleosporomycetidae</taxon>
        <taxon>Venturiales</taxon>
        <taxon>Venturiaceae</taxon>
        <taxon>Venturia</taxon>
    </lineage>
</organism>
<feature type="coiled-coil region" evidence="1">
    <location>
        <begin position="250"/>
        <end position="326"/>
    </location>
</feature>
<dbReference type="EMBL" id="WNWS01000195">
    <property type="protein sequence ID" value="KAE9975407.1"/>
    <property type="molecule type" value="Genomic_DNA"/>
</dbReference>
<gene>
    <name evidence="3" type="ORF">EG328_003195</name>
</gene>
<dbReference type="AlphaFoldDB" id="A0A8H3UQT2"/>
<proteinExistence type="predicted"/>
<evidence type="ECO:0000256" key="2">
    <source>
        <dbReference type="SAM" id="MobiDB-lite"/>
    </source>
</evidence>
<accession>A0A8H3UQT2</accession>
<keyword evidence="1" id="KW-0175">Coiled coil</keyword>
<evidence type="ECO:0000256" key="1">
    <source>
        <dbReference type="SAM" id="Coils"/>
    </source>
</evidence>
<sequence>MATMPSSPPRRIHSRASSVSSNSSQYSLNLDALMPPDENDESSLMAQQSRTHAIDVVNSEDIDGPTDFTQNMEHWMSIELPTVVEPTKLEGAPKKDMEEYVGSDDTPSTTKHVPTKHDSPFEKPLDEPLDAAPPELEPPSPSTPRTVVELTSPPSRPMTRQATVEDYEDTPVRPRDPPSEGPPTIPEATPGPSETERSLEIALETLRVDLAWVRNQMEQQEHRHARLLTETKTAHETQLRKAQDAHSLQLGHKDAQIRHQDEQLEEAKREIVTLGRELEELGSEKARVTEELSCLQENHDTLQANAIKLKHALKDTEQDMIRLRSEHAEKCQRLEIEYHQEISTIEAEAEETALNALEARSRNQSILAEIEAAHRQELSAIGSKHCEVLSTMKAEAEQLLSLQDQTAVQIDALTEERAGLRLKLDEVEAAHRRQVAELENQAKLAAKISPEKHPHEKQLQLLQEQTSAQINALTKERDLLQFQLAETEDEHRQELSTIEAEAEDTVINAVEKHTRKEEQSSAQIALLTKERDLLLSKIKDQKSRNARSQSEFELATAAFGTKVDEMTTNNAVLTADLHRLRVKLSNTVRMAESKINAALEENRKLSTELQATDGELQTANEKLRLANGKLQLANEKSNAINAQFDKTVKDMLRKKDKEWRGRFADLQRERNIIGKVLMKEWGEKECGPMEPQQGYRYKYV</sequence>
<reference evidence="3 4" key="1">
    <citation type="submission" date="2018-12" db="EMBL/GenBank/DDBJ databases">
        <title>Venturia inaequalis Genome Resource.</title>
        <authorList>
            <person name="Lichtner F.J."/>
        </authorList>
    </citation>
    <scope>NUCLEOTIDE SEQUENCE [LARGE SCALE GENOMIC DNA]</scope>
    <source>
        <strain evidence="3 4">120213</strain>
    </source>
</reference>
<comment type="caution">
    <text evidence="3">The sequence shown here is derived from an EMBL/GenBank/DDBJ whole genome shotgun (WGS) entry which is preliminary data.</text>
</comment>
<evidence type="ECO:0000313" key="4">
    <source>
        <dbReference type="Proteomes" id="UP000447873"/>
    </source>
</evidence>
<name>A0A8H3UQT2_VENIN</name>
<feature type="compositionally biased region" description="Basic and acidic residues" evidence="2">
    <location>
        <begin position="87"/>
        <end position="98"/>
    </location>
</feature>
<feature type="compositionally biased region" description="Low complexity" evidence="2">
    <location>
        <begin position="15"/>
        <end position="27"/>
    </location>
</feature>
<dbReference type="Proteomes" id="UP000447873">
    <property type="component" value="Unassembled WGS sequence"/>
</dbReference>